<comment type="caution">
    <text evidence="3">The sequence shown here is derived from an EMBL/GenBank/DDBJ whole genome shotgun (WGS) entry which is preliminary data.</text>
</comment>
<dbReference type="Gene3D" id="3.40.50.720">
    <property type="entry name" value="NAD(P)-binding Rossmann-like Domain"/>
    <property type="match status" value="1"/>
</dbReference>
<dbReference type="RefSeq" id="WP_344102921.1">
    <property type="nucleotide sequence ID" value="NZ_BAAAPC010000012.1"/>
</dbReference>
<dbReference type="Pfam" id="PF13561">
    <property type="entry name" value="adh_short_C2"/>
    <property type="match status" value="1"/>
</dbReference>
<dbReference type="Proteomes" id="UP001501585">
    <property type="component" value="Unassembled WGS sequence"/>
</dbReference>
<dbReference type="SMART" id="SM00822">
    <property type="entry name" value="PKS_KR"/>
    <property type="match status" value="1"/>
</dbReference>
<organism evidence="3 4">
    <name type="scientific">Nocardiopsis rhodophaea</name>
    <dbReference type="NCBI Taxonomy" id="280238"/>
    <lineage>
        <taxon>Bacteria</taxon>
        <taxon>Bacillati</taxon>
        <taxon>Actinomycetota</taxon>
        <taxon>Actinomycetes</taxon>
        <taxon>Streptosporangiales</taxon>
        <taxon>Nocardiopsidaceae</taxon>
        <taxon>Nocardiopsis</taxon>
    </lineage>
</organism>
<dbReference type="InterPro" id="IPR050259">
    <property type="entry name" value="SDR"/>
</dbReference>
<evidence type="ECO:0000313" key="4">
    <source>
        <dbReference type="Proteomes" id="UP001501585"/>
    </source>
</evidence>
<dbReference type="PRINTS" id="PR00081">
    <property type="entry name" value="GDHRDH"/>
</dbReference>
<evidence type="ECO:0000259" key="2">
    <source>
        <dbReference type="SMART" id="SM00822"/>
    </source>
</evidence>
<dbReference type="NCBIfam" id="NF009466">
    <property type="entry name" value="PRK12826.1-2"/>
    <property type="match status" value="1"/>
</dbReference>
<dbReference type="PANTHER" id="PTHR42879">
    <property type="entry name" value="3-OXOACYL-(ACYL-CARRIER-PROTEIN) REDUCTASE"/>
    <property type="match status" value="1"/>
</dbReference>
<dbReference type="PRINTS" id="PR00080">
    <property type="entry name" value="SDRFAMILY"/>
</dbReference>
<gene>
    <name evidence="3" type="primary">fabG_1</name>
    <name evidence="3" type="ORF">GCM10009799_30450</name>
</gene>
<dbReference type="SUPFAM" id="SSF51735">
    <property type="entry name" value="NAD(P)-binding Rossmann-fold domains"/>
    <property type="match status" value="1"/>
</dbReference>
<comment type="similarity">
    <text evidence="1">Belongs to the short-chain dehydrogenases/reductases (SDR) family.</text>
</comment>
<dbReference type="InterPro" id="IPR057326">
    <property type="entry name" value="KR_dom"/>
</dbReference>
<accession>A0ABP5EQR2</accession>
<dbReference type="InterPro" id="IPR002347">
    <property type="entry name" value="SDR_fam"/>
</dbReference>
<evidence type="ECO:0000313" key="3">
    <source>
        <dbReference type="EMBL" id="GAA2001126.1"/>
    </source>
</evidence>
<feature type="domain" description="Ketoreductase" evidence="2">
    <location>
        <begin position="6"/>
        <end position="184"/>
    </location>
</feature>
<dbReference type="InterPro" id="IPR020904">
    <property type="entry name" value="Sc_DH/Rdtase_CS"/>
</dbReference>
<dbReference type="PANTHER" id="PTHR42879:SF2">
    <property type="entry name" value="3-OXOACYL-[ACYL-CARRIER-PROTEIN] REDUCTASE FABG"/>
    <property type="match status" value="1"/>
</dbReference>
<proteinExistence type="inferred from homology"/>
<dbReference type="InterPro" id="IPR036291">
    <property type="entry name" value="NAD(P)-bd_dom_sf"/>
</dbReference>
<name>A0ABP5EQR2_9ACTN</name>
<evidence type="ECO:0000256" key="1">
    <source>
        <dbReference type="ARBA" id="ARBA00006484"/>
    </source>
</evidence>
<sequence>MSEAARVAIVTGAARGIGAATARRLAADGRSVAVIDLKESDAQRTADEITADGGTAIGVGADVSDADQVATAVGQVAERLGPPTILVNNAGVLRDNLLFKMSEEDWDTVMNVHLRGSFLMARAAQQHMVAENWGRIVNLSSSSAQGNRGQANYSTAKAGLQGFTKTLAIELGKFGVTCNAVAPGFIVTDMTKATAARVGMDYEDFKKAAAESIPVRRVGQPEDIANTISFLTSEGSGFVSGQVIYVAGGPLD</sequence>
<reference evidence="4" key="1">
    <citation type="journal article" date="2019" name="Int. J. Syst. Evol. Microbiol.">
        <title>The Global Catalogue of Microorganisms (GCM) 10K type strain sequencing project: providing services to taxonomists for standard genome sequencing and annotation.</title>
        <authorList>
            <consortium name="The Broad Institute Genomics Platform"/>
            <consortium name="The Broad Institute Genome Sequencing Center for Infectious Disease"/>
            <person name="Wu L."/>
            <person name="Ma J."/>
        </authorList>
    </citation>
    <scope>NUCLEOTIDE SEQUENCE [LARGE SCALE GENOMIC DNA]</scope>
    <source>
        <strain evidence="4">JCM 15313</strain>
    </source>
</reference>
<protein>
    <submittedName>
        <fullName evidence="3">3-oxoacyl-ACP reductase FabG</fullName>
    </submittedName>
</protein>
<dbReference type="EMBL" id="BAAAPC010000012">
    <property type="protein sequence ID" value="GAA2001126.1"/>
    <property type="molecule type" value="Genomic_DNA"/>
</dbReference>
<dbReference type="PROSITE" id="PS00061">
    <property type="entry name" value="ADH_SHORT"/>
    <property type="match status" value="1"/>
</dbReference>
<keyword evidence="4" id="KW-1185">Reference proteome</keyword>